<reference evidence="1" key="1">
    <citation type="submission" date="2018-06" db="EMBL/GenBank/DDBJ databases">
        <authorList>
            <person name="Zhirakovskaya E."/>
        </authorList>
    </citation>
    <scope>NUCLEOTIDE SEQUENCE</scope>
</reference>
<organism evidence="1">
    <name type="scientific">hydrothermal vent metagenome</name>
    <dbReference type="NCBI Taxonomy" id="652676"/>
    <lineage>
        <taxon>unclassified sequences</taxon>
        <taxon>metagenomes</taxon>
        <taxon>ecological metagenomes</taxon>
    </lineage>
</organism>
<dbReference type="EMBL" id="UOGL01000598">
    <property type="protein sequence ID" value="VAX41904.1"/>
    <property type="molecule type" value="Genomic_DNA"/>
</dbReference>
<sequence>QQLAQKKIQSTLSASDHLVLAELYLLSGNTQDSRTELNPFVISQLNPTQITRARKIQREILYLDLKNPSNNLNAILTQLDRFSKTPAERGRYLMQKGEIRLQQKDFAGLMRTTREYAQLPLTDPLPVIGDPTMLVSARSWIPRIIDRAKQKWGADTVLQNRRFLNKEIRDVLSSNNQKKLEQFLYVYNDWAEAAAVRQQLAQMVLKQGEYQRAEFLLLKNRHSNNKQIAANATYLLFKLYQQLGLSVDAARMLSQIEKKYSTITLFDGVTGTKLIKQFPRNSLVWNCYQQQQPLAWNVQRVAVTGKTWLDSDPELQETYSQHRRIIQVPASFPFTLLEKRKRGANQLTVIDRATGVVKGEIPTGAISSQYPQLHHLPTEGHFFPMVKASRSGQYKIGISLLQLQTPKPLWRKKPTYYGTGSNYYRAGPSGILFATFQSSRQLVVLDPATGDLLWSRKKLPEQSGLHFNAMYGLIGDEKVLVMFHGSHYTVYNTQTGDEIRKGSLPISPSVRPRVFGRKLFFQKMPYGDHKGELVLWDPIDNKNLLSQFSPSSRKEYESELNKEHKSYSMLYKIAVTPENELVTLTGNKLQIFDIKNKVVKRKIKISLPNISASKVQYLRAFQQGGVYFINIQTNNRRFGRFKNRFGRALRSTHFQQTATSDALVPAIHLQGELIAIDAKTSRVLWKKTVEPMSILQITQHRLPFLVTMARLRNRQAGSQQSLSIEIIDVQTGETIGKNDNLFSDRIVQLTYN</sequence>
<proteinExistence type="predicted"/>
<feature type="non-terminal residue" evidence="1">
    <location>
        <position position="752"/>
    </location>
</feature>
<gene>
    <name evidence="1" type="ORF">MNBD_PLANCTO02-156</name>
</gene>
<feature type="non-terminal residue" evidence="1">
    <location>
        <position position="1"/>
    </location>
</feature>
<protein>
    <submittedName>
        <fullName evidence="1">Uncharacterized protein</fullName>
    </submittedName>
</protein>
<dbReference type="InterPro" id="IPR011047">
    <property type="entry name" value="Quinoprotein_ADH-like_sf"/>
</dbReference>
<name>A0A3B1DZB9_9ZZZZ</name>
<dbReference type="AlphaFoldDB" id="A0A3B1DZB9"/>
<dbReference type="SUPFAM" id="SSF50998">
    <property type="entry name" value="Quinoprotein alcohol dehydrogenase-like"/>
    <property type="match status" value="1"/>
</dbReference>
<dbReference type="Gene3D" id="2.130.10.10">
    <property type="entry name" value="YVTN repeat-like/Quinoprotein amine dehydrogenase"/>
    <property type="match status" value="1"/>
</dbReference>
<evidence type="ECO:0000313" key="1">
    <source>
        <dbReference type="EMBL" id="VAX41904.1"/>
    </source>
</evidence>
<accession>A0A3B1DZB9</accession>
<dbReference type="InterPro" id="IPR015943">
    <property type="entry name" value="WD40/YVTN_repeat-like_dom_sf"/>
</dbReference>